<reference evidence="5 6" key="1">
    <citation type="submission" date="2018-10" db="EMBL/GenBank/DDBJ databases">
        <title>Aeromicrobium sp. 9W16Y-2 whole genome shotgun sequence.</title>
        <authorList>
            <person name="Li F."/>
        </authorList>
    </citation>
    <scope>NUCLEOTIDE SEQUENCE [LARGE SCALE GENOMIC DNA]</scope>
    <source>
        <strain evidence="5 6">9W16Y-2</strain>
    </source>
</reference>
<dbReference type="InterPro" id="IPR011711">
    <property type="entry name" value="GntR_C"/>
</dbReference>
<dbReference type="PANTHER" id="PTHR43537">
    <property type="entry name" value="TRANSCRIPTIONAL REGULATOR, GNTR FAMILY"/>
    <property type="match status" value="1"/>
</dbReference>
<evidence type="ECO:0000313" key="5">
    <source>
        <dbReference type="EMBL" id="RLV57485.1"/>
    </source>
</evidence>
<name>A0A3L8PQ00_9ACTN</name>
<dbReference type="InterPro" id="IPR036390">
    <property type="entry name" value="WH_DNA-bd_sf"/>
</dbReference>
<proteinExistence type="predicted"/>
<sequence>MQSDDLLSTLTRRVLFAPLADQGRADTVAERLRTAISLGILGEGEQLPPEPDLAAQFNVSHVTLREALTKLRAQGMVTTRRGRGGGTVVSAPRPNQLRVALEQVARFSRLDLRDLADWRRAIACEAAALAVARASTEDVALLARGTIRLAAAGDEVESRRADSRFFIELAAASQSVRLSRAMINLQVEYAPVLTLVYTDQQLRAEVAQILQDLMIAVREADGSAARRHATTAIDRVAVRATVMRSEGWSAP</sequence>
<dbReference type="InterPro" id="IPR000524">
    <property type="entry name" value="Tscrpt_reg_HTH_GntR"/>
</dbReference>
<keyword evidence="2" id="KW-0238">DNA-binding</keyword>
<evidence type="ECO:0000256" key="2">
    <source>
        <dbReference type="ARBA" id="ARBA00023125"/>
    </source>
</evidence>
<evidence type="ECO:0000256" key="3">
    <source>
        <dbReference type="ARBA" id="ARBA00023163"/>
    </source>
</evidence>
<dbReference type="Gene3D" id="1.20.120.530">
    <property type="entry name" value="GntR ligand-binding domain-like"/>
    <property type="match status" value="1"/>
</dbReference>
<dbReference type="InterPro" id="IPR008920">
    <property type="entry name" value="TF_FadR/GntR_C"/>
</dbReference>
<dbReference type="Pfam" id="PF07729">
    <property type="entry name" value="FCD"/>
    <property type="match status" value="1"/>
</dbReference>
<feature type="domain" description="HTH gntR-type" evidence="4">
    <location>
        <begin position="22"/>
        <end position="92"/>
    </location>
</feature>
<keyword evidence="3" id="KW-0804">Transcription</keyword>
<dbReference type="PRINTS" id="PR00035">
    <property type="entry name" value="HTHGNTR"/>
</dbReference>
<dbReference type="EMBL" id="RDBF01000001">
    <property type="protein sequence ID" value="RLV57485.1"/>
    <property type="molecule type" value="Genomic_DNA"/>
</dbReference>
<dbReference type="GO" id="GO:0003677">
    <property type="term" value="F:DNA binding"/>
    <property type="evidence" value="ECO:0007669"/>
    <property type="project" value="UniProtKB-KW"/>
</dbReference>
<dbReference type="GO" id="GO:0003700">
    <property type="term" value="F:DNA-binding transcription factor activity"/>
    <property type="evidence" value="ECO:0007669"/>
    <property type="project" value="InterPro"/>
</dbReference>
<dbReference type="InterPro" id="IPR036388">
    <property type="entry name" value="WH-like_DNA-bd_sf"/>
</dbReference>
<keyword evidence="1" id="KW-0805">Transcription regulation</keyword>
<dbReference type="PANTHER" id="PTHR43537:SF24">
    <property type="entry name" value="GLUCONATE OPERON TRANSCRIPTIONAL REPRESSOR"/>
    <property type="match status" value="1"/>
</dbReference>
<gene>
    <name evidence="5" type="ORF">D9V41_02325</name>
</gene>
<dbReference type="Proteomes" id="UP000282515">
    <property type="component" value="Unassembled WGS sequence"/>
</dbReference>
<dbReference type="SMART" id="SM00345">
    <property type="entry name" value="HTH_GNTR"/>
    <property type="match status" value="1"/>
</dbReference>
<dbReference type="AlphaFoldDB" id="A0A3L8PQ00"/>
<protein>
    <submittedName>
        <fullName evidence="5">FadR family transcriptional regulator</fullName>
    </submittedName>
</protein>
<dbReference type="PROSITE" id="PS50949">
    <property type="entry name" value="HTH_GNTR"/>
    <property type="match status" value="1"/>
</dbReference>
<comment type="caution">
    <text evidence="5">The sequence shown here is derived from an EMBL/GenBank/DDBJ whole genome shotgun (WGS) entry which is preliminary data.</text>
</comment>
<accession>A0A3L8PQ00</accession>
<evidence type="ECO:0000256" key="1">
    <source>
        <dbReference type="ARBA" id="ARBA00023015"/>
    </source>
</evidence>
<keyword evidence="6" id="KW-1185">Reference proteome</keyword>
<dbReference type="Gene3D" id="1.10.10.10">
    <property type="entry name" value="Winged helix-like DNA-binding domain superfamily/Winged helix DNA-binding domain"/>
    <property type="match status" value="1"/>
</dbReference>
<dbReference type="SUPFAM" id="SSF46785">
    <property type="entry name" value="Winged helix' DNA-binding domain"/>
    <property type="match status" value="1"/>
</dbReference>
<dbReference type="OrthoDB" id="9784718at2"/>
<evidence type="ECO:0000313" key="6">
    <source>
        <dbReference type="Proteomes" id="UP000282515"/>
    </source>
</evidence>
<evidence type="ECO:0000259" key="4">
    <source>
        <dbReference type="PROSITE" id="PS50949"/>
    </source>
</evidence>
<dbReference type="Pfam" id="PF00392">
    <property type="entry name" value="GntR"/>
    <property type="match status" value="1"/>
</dbReference>
<dbReference type="SUPFAM" id="SSF48008">
    <property type="entry name" value="GntR ligand-binding domain-like"/>
    <property type="match status" value="1"/>
</dbReference>
<organism evidence="5 6">
    <name type="scientific">Aeromicrobium phragmitis</name>
    <dbReference type="NCBI Taxonomy" id="2478914"/>
    <lineage>
        <taxon>Bacteria</taxon>
        <taxon>Bacillati</taxon>
        <taxon>Actinomycetota</taxon>
        <taxon>Actinomycetes</taxon>
        <taxon>Propionibacteriales</taxon>
        <taxon>Nocardioidaceae</taxon>
        <taxon>Aeromicrobium</taxon>
    </lineage>
</organism>
<dbReference type="RefSeq" id="WP_121792891.1">
    <property type="nucleotide sequence ID" value="NZ_RDBF01000001.1"/>
</dbReference>